<protein>
    <submittedName>
        <fullName evidence="2">Uncharacterized protein</fullName>
    </submittedName>
</protein>
<dbReference type="AlphaFoldDB" id="A0AAE9IJY4"/>
<feature type="transmembrane region" description="Helical" evidence="1">
    <location>
        <begin position="145"/>
        <end position="162"/>
    </location>
</feature>
<gene>
    <name evidence="2" type="ORF">MF626_001941</name>
</gene>
<evidence type="ECO:0000313" key="3">
    <source>
        <dbReference type="Proteomes" id="UP001055784"/>
    </source>
</evidence>
<dbReference type="EMBL" id="CP097770">
    <property type="protein sequence ID" value="URJ52430.2"/>
    <property type="molecule type" value="Genomic_DNA"/>
</dbReference>
<evidence type="ECO:0000256" key="1">
    <source>
        <dbReference type="SAM" id="Phobius"/>
    </source>
</evidence>
<organism evidence="2 3">
    <name type="scientific">Paenibacillus polymyxa</name>
    <name type="common">Bacillus polymyxa</name>
    <dbReference type="NCBI Taxonomy" id="1406"/>
    <lineage>
        <taxon>Bacteria</taxon>
        <taxon>Bacillati</taxon>
        <taxon>Bacillota</taxon>
        <taxon>Bacilli</taxon>
        <taxon>Bacillales</taxon>
        <taxon>Paenibacillaceae</taxon>
        <taxon>Paenibacillus</taxon>
    </lineage>
</organism>
<feature type="transmembrane region" description="Helical" evidence="1">
    <location>
        <begin position="27"/>
        <end position="48"/>
    </location>
</feature>
<name>A0AAE9IJY4_PAEPO</name>
<feature type="transmembrane region" description="Helical" evidence="1">
    <location>
        <begin position="103"/>
        <end position="125"/>
    </location>
</feature>
<reference evidence="2" key="1">
    <citation type="submission" date="2022-11" db="EMBL/GenBank/DDBJ databases">
        <authorList>
            <person name="Vasilchenko N.G."/>
            <person name="Prazdnova E.V."/>
            <person name="Gorovtsov A.V."/>
            <person name="Chistyakov V.A."/>
            <person name="Pak M.L."/>
        </authorList>
    </citation>
    <scope>NUCLEOTIDE SEQUENCE</scope>
    <source>
        <strain evidence="2">R 4.5</strain>
    </source>
</reference>
<accession>A0AAE9IJY4</accession>
<keyword evidence="1" id="KW-0812">Transmembrane</keyword>
<evidence type="ECO:0000313" key="2">
    <source>
        <dbReference type="EMBL" id="URJ52430.2"/>
    </source>
</evidence>
<dbReference type="Proteomes" id="UP001055784">
    <property type="component" value="Chromosome"/>
</dbReference>
<sequence length="231" mass="26377">MYIQVFEYTDEVGWNCKGDARMLLKPIGFLLFSTLEGVAVFALILSIFKVKMTPYLWQAIFVNLIMNMQSYMLREEFSLSYLVPVVNMLLFIFLLATVVKIPIVWSGIMTVTGYFAYAVVQSVFLKVMFGNLPVSELQDGSLKGYLLQVVSAAVGLLISLMLYRKGIGFSPNFKKLKFKEEYGIVITLIILSLISTSIVLYYNEVWLSMIFFALVSGFFIYYAIGKEYRDD</sequence>
<keyword evidence="1" id="KW-1133">Transmembrane helix</keyword>
<keyword evidence="1" id="KW-0472">Membrane</keyword>
<feature type="transmembrane region" description="Helical" evidence="1">
    <location>
        <begin position="206"/>
        <end position="224"/>
    </location>
</feature>
<feature type="transmembrane region" description="Helical" evidence="1">
    <location>
        <begin position="79"/>
        <end position="96"/>
    </location>
</feature>
<feature type="transmembrane region" description="Helical" evidence="1">
    <location>
        <begin position="182"/>
        <end position="200"/>
    </location>
</feature>
<proteinExistence type="predicted"/>